<name>A0ACB9QKX1_9MYRT</name>
<proteinExistence type="predicted"/>
<evidence type="ECO:0000313" key="2">
    <source>
        <dbReference type="Proteomes" id="UP001057402"/>
    </source>
</evidence>
<dbReference type="Proteomes" id="UP001057402">
    <property type="component" value="Chromosome 6"/>
</dbReference>
<reference evidence="2" key="1">
    <citation type="journal article" date="2023" name="Front. Plant Sci.">
        <title>Chromosomal-level genome assembly of Melastoma candidum provides insights into trichome evolution.</title>
        <authorList>
            <person name="Zhong Y."/>
            <person name="Wu W."/>
            <person name="Sun C."/>
            <person name="Zou P."/>
            <person name="Liu Y."/>
            <person name="Dai S."/>
            <person name="Zhou R."/>
        </authorList>
    </citation>
    <scope>NUCLEOTIDE SEQUENCE [LARGE SCALE GENOMIC DNA]</scope>
</reference>
<dbReference type="EMBL" id="CM042885">
    <property type="protein sequence ID" value="KAI4366522.1"/>
    <property type="molecule type" value="Genomic_DNA"/>
</dbReference>
<sequence>MFSLCKRNQTDRAIDFLAYMVSRQCRPTEVTYTILIEGIAQEGLSKEALSLLSELCTRGVVKKCSADEVAVRM</sequence>
<protein>
    <submittedName>
        <fullName evidence="1">Uncharacterized protein</fullName>
    </submittedName>
</protein>
<accession>A0ACB9QKX1</accession>
<organism evidence="1 2">
    <name type="scientific">Melastoma candidum</name>
    <dbReference type="NCBI Taxonomy" id="119954"/>
    <lineage>
        <taxon>Eukaryota</taxon>
        <taxon>Viridiplantae</taxon>
        <taxon>Streptophyta</taxon>
        <taxon>Embryophyta</taxon>
        <taxon>Tracheophyta</taxon>
        <taxon>Spermatophyta</taxon>
        <taxon>Magnoliopsida</taxon>
        <taxon>eudicotyledons</taxon>
        <taxon>Gunneridae</taxon>
        <taxon>Pentapetalae</taxon>
        <taxon>rosids</taxon>
        <taxon>malvids</taxon>
        <taxon>Myrtales</taxon>
        <taxon>Melastomataceae</taxon>
        <taxon>Melastomatoideae</taxon>
        <taxon>Melastomateae</taxon>
        <taxon>Melastoma</taxon>
    </lineage>
</organism>
<comment type="caution">
    <text evidence="1">The sequence shown here is derived from an EMBL/GenBank/DDBJ whole genome shotgun (WGS) entry which is preliminary data.</text>
</comment>
<gene>
    <name evidence="1" type="ORF">MLD38_022392</name>
</gene>
<evidence type="ECO:0000313" key="1">
    <source>
        <dbReference type="EMBL" id="KAI4366522.1"/>
    </source>
</evidence>
<keyword evidence="2" id="KW-1185">Reference proteome</keyword>